<keyword evidence="3" id="KW-1185">Reference proteome</keyword>
<dbReference type="EMBL" id="JADEXN010000288">
    <property type="protein sequence ID" value="MBE9042046.1"/>
    <property type="molecule type" value="Genomic_DNA"/>
</dbReference>
<dbReference type="InterPro" id="IPR044685">
    <property type="entry name" value="CPD1-like"/>
</dbReference>
<dbReference type="PANTHER" id="PTHR33925:SF1">
    <property type="entry name" value="PROTEIN ACCUMULATION AND REPLICATION OF CHLOROPLASTS 6, CHLOROPLASTIC"/>
    <property type="match status" value="1"/>
</dbReference>
<reference evidence="2" key="1">
    <citation type="submission" date="2020-10" db="EMBL/GenBank/DDBJ databases">
        <authorList>
            <person name="Castelo-Branco R."/>
            <person name="Eusebio N."/>
            <person name="Adriana R."/>
            <person name="Vieira A."/>
            <person name="Brugerolle De Fraissinette N."/>
            <person name="Rezende De Castro R."/>
            <person name="Schneider M.P."/>
            <person name="Vasconcelos V."/>
            <person name="Leao P.N."/>
        </authorList>
    </citation>
    <scope>NUCLEOTIDE SEQUENCE</scope>
    <source>
        <strain evidence="2">LEGE 11467</strain>
    </source>
</reference>
<dbReference type="RefSeq" id="WP_264322228.1">
    <property type="nucleotide sequence ID" value="NZ_JADEXN010000288.1"/>
</dbReference>
<dbReference type="PANTHER" id="PTHR33925">
    <property type="entry name" value="PLASTID DIVISION PROTEIN CDP1, CHLOROPLASTIC-RELATED"/>
    <property type="match status" value="1"/>
</dbReference>
<dbReference type="InterPro" id="IPR025344">
    <property type="entry name" value="CDP1-like_IMS"/>
</dbReference>
<sequence length="133" mass="14932">SPQLSGSMDEALAKQILETWLNTKKSAMGSQHQIEKLSDILASPALEDWQQRSTSARDEGIDVEYEHGVEIVSVDSNEAAQNKAFVEARIREAETILQGGQQVGGGDSNLLVRYELVRQNNRWFVSNWTWETL</sequence>
<dbReference type="AlphaFoldDB" id="A0A928W153"/>
<accession>A0A928W153</accession>
<comment type="caution">
    <text evidence="2">The sequence shown here is derived from an EMBL/GenBank/DDBJ whole genome shotgun (WGS) entry which is preliminary data.</text>
</comment>
<name>A0A928W153_9CYAN</name>
<evidence type="ECO:0000313" key="3">
    <source>
        <dbReference type="Proteomes" id="UP000621799"/>
    </source>
</evidence>
<dbReference type="Pfam" id="PF13355">
    <property type="entry name" value="ARC6-like_IMS"/>
    <property type="match status" value="1"/>
</dbReference>
<proteinExistence type="predicted"/>
<feature type="domain" description="Plastid division protein CDP1-like IMS" evidence="1">
    <location>
        <begin position="13"/>
        <end position="123"/>
    </location>
</feature>
<organism evidence="2 3">
    <name type="scientific">Zarconia navalis LEGE 11467</name>
    <dbReference type="NCBI Taxonomy" id="1828826"/>
    <lineage>
        <taxon>Bacteria</taxon>
        <taxon>Bacillati</taxon>
        <taxon>Cyanobacteriota</taxon>
        <taxon>Cyanophyceae</taxon>
        <taxon>Oscillatoriophycideae</taxon>
        <taxon>Oscillatoriales</taxon>
        <taxon>Oscillatoriales incertae sedis</taxon>
        <taxon>Zarconia</taxon>
        <taxon>Zarconia navalis</taxon>
    </lineage>
</organism>
<feature type="non-terminal residue" evidence="2">
    <location>
        <position position="1"/>
    </location>
</feature>
<protein>
    <submittedName>
        <fullName evidence="2">ARC6/PARC6 family protein</fullName>
    </submittedName>
</protein>
<gene>
    <name evidence="2" type="ORF">IQ235_14795</name>
</gene>
<evidence type="ECO:0000313" key="2">
    <source>
        <dbReference type="EMBL" id="MBE9042046.1"/>
    </source>
</evidence>
<dbReference type="Proteomes" id="UP000621799">
    <property type="component" value="Unassembled WGS sequence"/>
</dbReference>
<evidence type="ECO:0000259" key="1">
    <source>
        <dbReference type="Pfam" id="PF13355"/>
    </source>
</evidence>